<evidence type="ECO:0000259" key="1">
    <source>
        <dbReference type="Pfam" id="PF05171"/>
    </source>
</evidence>
<dbReference type="SUPFAM" id="SSF144064">
    <property type="entry name" value="Heme iron utilization protein-like"/>
    <property type="match status" value="1"/>
</dbReference>
<protein>
    <submittedName>
        <fullName evidence="2">Putative hemin transport protein</fullName>
    </submittedName>
</protein>
<feature type="domain" description="Haemin-degrading HemS/ChuX" evidence="1">
    <location>
        <begin position="211"/>
        <end position="343"/>
    </location>
</feature>
<organism evidence="2 3">
    <name type="scientific">Kosakonia oryzendophytica</name>
    <dbReference type="NCBI Taxonomy" id="1005665"/>
    <lineage>
        <taxon>Bacteria</taxon>
        <taxon>Pseudomonadati</taxon>
        <taxon>Pseudomonadota</taxon>
        <taxon>Gammaproteobacteria</taxon>
        <taxon>Enterobacterales</taxon>
        <taxon>Enterobacteriaceae</taxon>
        <taxon>Kosakonia</taxon>
    </lineage>
</organism>
<dbReference type="GO" id="GO:0006826">
    <property type="term" value="P:iron ion transport"/>
    <property type="evidence" value="ECO:0007669"/>
    <property type="project" value="InterPro"/>
</dbReference>
<keyword evidence="3" id="KW-1185">Reference proteome</keyword>
<dbReference type="Proteomes" id="UP000198975">
    <property type="component" value="Unassembled WGS sequence"/>
</dbReference>
<evidence type="ECO:0000313" key="3">
    <source>
        <dbReference type="Proteomes" id="UP000198975"/>
    </source>
</evidence>
<name>A0A1C4ASR4_9ENTR</name>
<evidence type="ECO:0000313" key="2">
    <source>
        <dbReference type="EMBL" id="SCB97597.1"/>
    </source>
</evidence>
<sequence length="350" mass="38946">MPASAHDFAAIWRQYQTIKTQEPAKYARDIASEMAISEAELTHSRVGHDAVRLTGDVRDILAALEPVGEIKSICRNDYAVHEQLGEFTHQHISEHAGLVLNPRALDLRLFLGEWASVFHLCEQSPRGERQSIQFFDRQGDALLKVYTTARTDMAAWDAVLSRFRATSAQPLTIVAAKATQYAHAVDATALDQAWRAMTDVHQFFGLLKKYNLSRQQAFRLVGDDLACQVSNDALPTLLESVLQDGNEIMIFVGNRGCVQIFTGVLEKLTPMKGWINIFNETFTLHLRDAGIAECWVTRKPTDGGHVTSLELFADDGVQIAQLYGQRSEGQPEQAQWRAQIDALIGKGKAA</sequence>
<dbReference type="InterPro" id="IPR007845">
    <property type="entry name" value="HemS/ChuX_dom"/>
</dbReference>
<dbReference type="AlphaFoldDB" id="A0A1C4ASR4"/>
<proteinExistence type="predicted"/>
<dbReference type="InterPro" id="IPR053733">
    <property type="entry name" value="Heme_Transport_Util_sf"/>
</dbReference>
<reference evidence="3" key="1">
    <citation type="submission" date="2016-08" db="EMBL/GenBank/DDBJ databases">
        <authorList>
            <person name="Varghese N."/>
            <person name="Submissions Spin"/>
        </authorList>
    </citation>
    <scope>NUCLEOTIDE SEQUENCE [LARGE SCALE GENOMIC DNA]</scope>
    <source>
        <strain evidence="3">REICA_082</strain>
    </source>
</reference>
<dbReference type="EMBL" id="FMAY01000003">
    <property type="protein sequence ID" value="SCB97597.1"/>
    <property type="molecule type" value="Genomic_DNA"/>
</dbReference>
<feature type="domain" description="Haemin-degrading HemS/ChuX" evidence="1">
    <location>
        <begin position="36"/>
        <end position="163"/>
    </location>
</feature>
<dbReference type="CDD" id="cd16830">
    <property type="entry name" value="HemS-like_N"/>
    <property type="match status" value="1"/>
</dbReference>
<gene>
    <name evidence="2" type="ORF">GA0061071_103295</name>
</gene>
<accession>A0A1C4ASR4</accession>
<dbReference type="Pfam" id="PF05171">
    <property type="entry name" value="HemS"/>
    <property type="match status" value="2"/>
</dbReference>
<dbReference type="OrthoDB" id="316630at2"/>
<dbReference type="CDD" id="cd16831">
    <property type="entry name" value="HemS-like_C"/>
    <property type="match status" value="1"/>
</dbReference>
<dbReference type="Gene3D" id="3.40.1570.10">
    <property type="entry name" value="HemS/ChuS/ChuX like domains"/>
    <property type="match status" value="2"/>
</dbReference>